<accession>A0A8H5ZQH1</accession>
<comment type="caution">
    <text evidence="1">The sequence shown here is derived from an EMBL/GenBank/DDBJ whole genome shotgun (WGS) entry which is preliminary data.</text>
</comment>
<reference evidence="1" key="1">
    <citation type="submission" date="2019-11" db="EMBL/GenBank/DDBJ databases">
        <title>Bipolaris sorokiniana Genome sequencing.</title>
        <authorList>
            <person name="Wang H."/>
        </authorList>
    </citation>
    <scope>NUCLEOTIDE SEQUENCE</scope>
</reference>
<proteinExistence type="predicted"/>
<protein>
    <submittedName>
        <fullName evidence="1">Uncharacterized protein</fullName>
    </submittedName>
</protein>
<dbReference type="Proteomes" id="UP000624244">
    <property type="component" value="Unassembled WGS sequence"/>
</dbReference>
<dbReference type="EMBL" id="WNKQ01000002">
    <property type="protein sequence ID" value="KAF5853341.1"/>
    <property type="molecule type" value="Genomic_DNA"/>
</dbReference>
<dbReference type="AlphaFoldDB" id="A0A8H5ZQH1"/>
<sequence length="256" mass="30395">MENIKIYLGQRQIWVDAQTFSAWFPKRKSESSIQGDLWVQRLYNYFNGHFGIRKEVIQKTLERFFGILGPYARHGNGETRHRVRQVLQHYFDQEYLNNAYRPKDLQCLRHTFIILVQLAQKFESLLLAEALSTFWDHTKSKINRHEKSEYLADWKKAAEKVQESHATRPLAAFIQQRRGRARPAPAVKYGHRKVDFRLEVPAFANPACALPAIAPVRYPRDEYFDKLNKIQYQQREMKETLENVKGKLDRLIRRAY</sequence>
<evidence type="ECO:0000313" key="1">
    <source>
        <dbReference type="EMBL" id="KAF5853341.1"/>
    </source>
</evidence>
<gene>
    <name evidence="1" type="ORF">GGP41_001910</name>
</gene>
<evidence type="ECO:0000313" key="2">
    <source>
        <dbReference type="Proteomes" id="UP000624244"/>
    </source>
</evidence>
<organism evidence="1 2">
    <name type="scientific">Cochliobolus sativus</name>
    <name type="common">Common root rot and spot blotch fungus</name>
    <name type="synonym">Bipolaris sorokiniana</name>
    <dbReference type="NCBI Taxonomy" id="45130"/>
    <lineage>
        <taxon>Eukaryota</taxon>
        <taxon>Fungi</taxon>
        <taxon>Dikarya</taxon>
        <taxon>Ascomycota</taxon>
        <taxon>Pezizomycotina</taxon>
        <taxon>Dothideomycetes</taxon>
        <taxon>Pleosporomycetidae</taxon>
        <taxon>Pleosporales</taxon>
        <taxon>Pleosporineae</taxon>
        <taxon>Pleosporaceae</taxon>
        <taxon>Bipolaris</taxon>
    </lineage>
</organism>
<name>A0A8H5ZQH1_COCSA</name>